<proteinExistence type="predicted"/>
<dbReference type="Gene3D" id="1.20.1250.20">
    <property type="entry name" value="MFS general substrate transporter like domains"/>
    <property type="match status" value="2"/>
</dbReference>
<sequence length="356" mass="35527">MGTVGLARSVLAVAAAGTSLPVATAGGRFGPARLIAAGGACGLIACLLIASAQSLTAFLLAHVVAGVAVACLLSAGFAGASAFFSGRDVAWALGFVVGAQSLAWIVGNPIIGLLTEAISWRAAYAVPATAALVALVAGLLAPKASQRGAGRSGLGALAAIWRNPGARRWTVAELTAFAAWTAELTYAGAFYVETYGIPAGQVGLLLACGSTVYLIVSAATGRHLSNGRARRYAVAAALGMGVAFVPLLNLTPSVAFTLAAFCITALFAALRSTASSVLAIGQIPDGESTMMAARTAAAQLGYVVGAAFGGAVITARGFGALGFLLAAGMLLSAVLMRPVPATGLRRREPWPLPEGS</sequence>
<dbReference type="SUPFAM" id="SSF103473">
    <property type="entry name" value="MFS general substrate transporter"/>
    <property type="match status" value="1"/>
</dbReference>
<keyword evidence="3 6" id="KW-0812">Transmembrane</keyword>
<protein>
    <submittedName>
        <fullName evidence="8">Predicted arabinose efflux permease, MFS family</fullName>
    </submittedName>
</protein>
<keyword evidence="4 6" id="KW-1133">Transmembrane helix</keyword>
<dbReference type="PANTHER" id="PTHR43124">
    <property type="entry name" value="PURINE EFFLUX PUMP PBUE"/>
    <property type="match status" value="1"/>
</dbReference>
<dbReference type="Proteomes" id="UP000222056">
    <property type="component" value="Unassembled WGS sequence"/>
</dbReference>
<feature type="transmembrane region" description="Helical" evidence="6">
    <location>
        <begin position="232"/>
        <end position="250"/>
    </location>
</feature>
<dbReference type="InterPro" id="IPR011701">
    <property type="entry name" value="MFS"/>
</dbReference>
<dbReference type="GO" id="GO:0022857">
    <property type="term" value="F:transmembrane transporter activity"/>
    <property type="evidence" value="ECO:0007669"/>
    <property type="project" value="InterPro"/>
</dbReference>
<feature type="transmembrane region" description="Helical" evidence="6">
    <location>
        <begin position="122"/>
        <end position="141"/>
    </location>
</feature>
<feature type="transmembrane region" description="Helical" evidence="6">
    <location>
        <begin position="35"/>
        <end position="52"/>
    </location>
</feature>
<dbReference type="GO" id="GO:0005886">
    <property type="term" value="C:plasma membrane"/>
    <property type="evidence" value="ECO:0007669"/>
    <property type="project" value="UniProtKB-SubCell"/>
</dbReference>
<evidence type="ECO:0000256" key="1">
    <source>
        <dbReference type="ARBA" id="ARBA00004651"/>
    </source>
</evidence>
<evidence type="ECO:0000256" key="4">
    <source>
        <dbReference type="ARBA" id="ARBA00022989"/>
    </source>
</evidence>
<dbReference type="PROSITE" id="PS50850">
    <property type="entry name" value="MFS"/>
    <property type="match status" value="1"/>
</dbReference>
<feature type="transmembrane region" description="Helical" evidence="6">
    <location>
        <begin position="202"/>
        <end position="220"/>
    </location>
</feature>
<dbReference type="AlphaFoldDB" id="A0A1H6FL36"/>
<feature type="transmembrane region" description="Helical" evidence="6">
    <location>
        <begin position="256"/>
        <end position="280"/>
    </location>
</feature>
<accession>A0A1H6FL36</accession>
<comment type="subcellular location">
    <subcellularLocation>
        <location evidence="1">Cell membrane</location>
        <topology evidence="1">Multi-pass membrane protein</topology>
    </subcellularLocation>
</comment>
<keyword evidence="5 6" id="KW-0472">Membrane</keyword>
<dbReference type="EMBL" id="FNWJ01000001">
    <property type="protein sequence ID" value="SEH11579.1"/>
    <property type="molecule type" value="Genomic_DNA"/>
</dbReference>
<gene>
    <name evidence="8" type="ORF">SAMN02745716_0813</name>
</gene>
<keyword evidence="9" id="KW-1185">Reference proteome</keyword>
<evidence type="ECO:0000256" key="3">
    <source>
        <dbReference type="ARBA" id="ARBA00022692"/>
    </source>
</evidence>
<dbReference type="InterPro" id="IPR050189">
    <property type="entry name" value="MFS_Efflux_Transporters"/>
</dbReference>
<evidence type="ECO:0000313" key="8">
    <source>
        <dbReference type="EMBL" id="SEH11579.1"/>
    </source>
</evidence>
<feature type="transmembrane region" description="Helical" evidence="6">
    <location>
        <begin position="292"/>
        <end position="312"/>
    </location>
</feature>
<dbReference type="InterPro" id="IPR036259">
    <property type="entry name" value="MFS_trans_sf"/>
</dbReference>
<feature type="transmembrane region" description="Helical" evidence="6">
    <location>
        <begin position="318"/>
        <end position="336"/>
    </location>
</feature>
<dbReference type="PANTHER" id="PTHR43124:SF3">
    <property type="entry name" value="CHLORAMPHENICOL EFFLUX PUMP RV0191"/>
    <property type="match status" value="1"/>
</dbReference>
<organism evidence="8 9">
    <name type="scientific">Thermoleophilum album</name>
    <dbReference type="NCBI Taxonomy" id="29539"/>
    <lineage>
        <taxon>Bacteria</taxon>
        <taxon>Bacillati</taxon>
        <taxon>Actinomycetota</taxon>
        <taxon>Thermoleophilia</taxon>
        <taxon>Thermoleophilales</taxon>
        <taxon>Thermoleophilaceae</taxon>
        <taxon>Thermoleophilum</taxon>
    </lineage>
</organism>
<keyword evidence="2" id="KW-1003">Cell membrane</keyword>
<evidence type="ECO:0000256" key="2">
    <source>
        <dbReference type="ARBA" id="ARBA00022475"/>
    </source>
</evidence>
<feature type="transmembrane region" description="Helical" evidence="6">
    <location>
        <begin position="90"/>
        <end position="115"/>
    </location>
</feature>
<evidence type="ECO:0000259" key="7">
    <source>
        <dbReference type="PROSITE" id="PS50850"/>
    </source>
</evidence>
<feature type="transmembrane region" description="Helical" evidence="6">
    <location>
        <begin position="59"/>
        <end position="84"/>
    </location>
</feature>
<evidence type="ECO:0000256" key="6">
    <source>
        <dbReference type="SAM" id="Phobius"/>
    </source>
</evidence>
<dbReference type="STRING" id="29539.SAMN02745716_0813"/>
<evidence type="ECO:0000256" key="5">
    <source>
        <dbReference type="ARBA" id="ARBA00023136"/>
    </source>
</evidence>
<name>A0A1H6FL36_THEAL</name>
<dbReference type="Pfam" id="PF07690">
    <property type="entry name" value="MFS_1"/>
    <property type="match status" value="1"/>
</dbReference>
<evidence type="ECO:0000313" key="9">
    <source>
        <dbReference type="Proteomes" id="UP000222056"/>
    </source>
</evidence>
<dbReference type="InterPro" id="IPR020846">
    <property type="entry name" value="MFS_dom"/>
</dbReference>
<reference evidence="9" key="1">
    <citation type="submission" date="2016-10" db="EMBL/GenBank/DDBJ databases">
        <authorList>
            <person name="Varghese N."/>
            <person name="Submissions S."/>
        </authorList>
    </citation>
    <scope>NUCLEOTIDE SEQUENCE [LARGE SCALE GENOMIC DNA]</scope>
    <source>
        <strain evidence="9">ATCC 35263</strain>
    </source>
</reference>
<feature type="domain" description="Major facilitator superfamily (MFS) profile" evidence="7">
    <location>
        <begin position="1"/>
        <end position="345"/>
    </location>
</feature>